<protein>
    <submittedName>
        <fullName evidence="1">Uncharacterized protein</fullName>
    </submittedName>
</protein>
<evidence type="ECO:0000313" key="1">
    <source>
        <dbReference type="EMBL" id="EDJ92142.1"/>
    </source>
</evidence>
<gene>
    <name evidence="1" type="ORF">CGSHi3655_00824</name>
</gene>
<reference evidence="1 2" key="1">
    <citation type="journal article" date="2007" name="Genome Biol.">
        <title>Characterization and modeling of the Haemophilus influenzae core and supragenomes based on the complete genomic sequences of Rd and 12 clinical nontypeable strains.</title>
        <authorList>
            <person name="Hogg J.S."/>
            <person name="Hu F.Z."/>
            <person name="Janto B."/>
            <person name="Boissy R."/>
            <person name="Hayes J."/>
            <person name="Keefe R."/>
            <person name="Post J.C."/>
            <person name="Ehrlich G.D."/>
        </authorList>
    </citation>
    <scope>NUCLEOTIDE SEQUENCE [LARGE SCALE GENOMIC DNA]</scope>
    <source>
        <strain evidence="2">NTHi 3655</strain>
    </source>
</reference>
<proteinExistence type="predicted"/>
<accession>A0A0H3PK43</accession>
<dbReference type="EMBL" id="AAZF01000014">
    <property type="protein sequence ID" value="EDJ92142.1"/>
    <property type="molecule type" value="Genomic_DNA"/>
</dbReference>
<name>A0A0H3PK43_HAEI3</name>
<dbReference type="Proteomes" id="UP000003185">
    <property type="component" value="Unassembled WGS sequence"/>
</dbReference>
<dbReference type="AlphaFoldDB" id="A0A0H3PK43"/>
<sequence>MGLRPPTLATLAGIESAVKKLVEIKRKMTALSE</sequence>
<organism evidence="1 2">
    <name type="scientific">Haemophilus influenzae (strain NTHi 3655)</name>
    <dbReference type="NCBI Taxonomy" id="375177"/>
    <lineage>
        <taxon>Bacteria</taxon>
        <taxon>Pseudomonadati</taxon>
        <taxon>Pseudomonadota</taxon>
        <taxon>Gammaproteobacteria</taxon>
        <taxon>Pasteurellales</taxon>
        <taxon>Pasteurellaceae</taxon>
        <taxon>Haemophilus</taxon>
    </lineage>
</organism>
<comment type="caution">
    <text evidence="1">The sequence shown here is derived from an EMBL/GenBank/DDBJ whole genome shotgun (WGS) entry which is preliminary data.</text>
</comment>
<evidence type="ECO:0000313" key="2">
    <source>
        <dbReference type="Proteomes" id="UP000003185"/>
    </source>
</evidence>